<evidence type="ECO:0000313" key="9">
    <source>
        <dbReference type="EMBL" id="KAK1800940.1"/>
    </source>
</evidence>
<dbReference type="InterPro" id="IPR004934">
    <property type="entry name" value="TMOD"/>
</dbReference>
<evidence type="ECO:0000256" key="5">
    <source>
        <dbReference type="ARBA" id="ARBA00023212"/>
    </source>
</evidence>
<evidence type="ECO:0000256" key="7">
    <source>
        <dbReference type="ARBA" id="ARBA00070923"/>
    </source>
</evidence>
<feature type="compositionally biased region" description="Basic and acidic residues" evidence="8">
    <location>
        <begin position="224"/>
        <end position="270"/>
    </location>
</feature>
<feature type="compositionally biased region" description="Acidic residues" evidence="8">
    <location>
        <begin position="372"/>
        <end position="383"/>
    </location>
</feature>
<evidence type="ECO:0000256" key="4">
    <source>
        <dbReference type="ARBA" id="ARBA00023054"/>
    </source>
</evidence>
<evidence type="ECO:0000256" key="1">
    <source>
        <dbReference type="ARBA" id="ARBA00004245"/>
    </source>
</evidence>
<keyword evidence="10" id="KW-1185">Reference proteome</keyword>
<dbReference type="PANTHER" id="PTHR10901">
    <property type="entry name" value="TROPOMODULIN"/>
    <property type="match status" value="1"/>
</dbReference>
<comment type="similarity">
    <text evidence="2">Belongs to the tropomodulin family.</text>
</comment>
<feature type="region of interest" description="Disordered" evidence="8">
    <location>
        <begin position="545"/>
        <end position="653"/>
    </location>
</feature>
<keyword evidence="4" id="KW-0175">Coiled coil</keyword>
<organism evidence="9 10">
    <name type="scientific">Electrophorus voltai</name>
    <dbReference type="NCBI Taxonomy" id="2609070"/>
    <lineage>
        <taxon>Eukaryota</taxon>
        <taxon>Metazoa</taxon>
        <taxon>Chordata</taxon>
        <taxon>Craniata</taxon>
        <taxon>Vertebrata</taxon>
        <taxon>Euteleostomi</taxon>
        <taxon>Actinopterygii</taxon>
        <taxon>Neopterygii</taxon>
        <taxon>Teleostei</taxon>
        <taxon>Ostariophysi</taxon>
        <taxon>Gymnotiformes</taxon>
        <taxon>Gymnotoidei</taxon>
        <taxon>Gymnotidae</taxon>
        <taxon>Electrophorus</taxon>
    </lineage>
</organism>
<reference evidence="9" key="1">
    <citation type="submission" date="2023-03" db="EMBL/GenBank/DDBJ databases">
        <title>Electrophorus voltai genome.</title>
        <authorList>
            <person name="Bian C."/>
        </authorList>
    </citation>
    <scope>NUCLEOTIDE SEQUENCE</scope>
    <source>
        <strain evidence="9">CB-2022</strain>
        <tissue evidence="9">Muscle</tissue>
    </source>
</reference>
<comment type="subcellular location">
    <subcellularLocation>
        <location evidence="1">Cytoplasm</location>
        <location evidence="1">Cytoskeleton</location>
    </subcellularLocation>
    <subcellularLocation>
        <location evidence="6">Cytoplasm</location>
        <location evidence="6">Myofibril</location>
        <location evidence="6">Sarcomere</location>
        <location evidence="6">M line</location>
    </subcellularLocation>
</comment>
<feature type="compositionally biased region" description="Basic and acidic residues" evidence="8">
    <location>
        <begin position="570"/>
        <end position="580"/>
    </location>
</feature>
<sequence length="710" mass="80877">MSKSHQVGEDSDIETLLATLSPEEVEELERELVVIDPDPNIPVGLRQRNQTEKVPTRGYNREAMLDYCERETKKLIERELSFEGELKGEGRRRDRLKRMRSREQQSFSRSRSHEESDKDEPRDGKEQGKEEKSEDEFKKASDGKTECSEKERGKEKLGQGKLKRETEKEKQKETSRREQDSGRSLEVISKLQEKKEDSLKKARNEGHDRGENSRTKALISKLQSKTEVDDSKKKEESELMKSRDRRTKDLVSKLEDHMSPTELCRMGERRSRQRAPGDGGVMEEKEREQENISEKSRPYSQKGTTGTEKEKEKPSKWENWKMREKEQERAKEREKERGEDEEKMLTIKGETQKITTEQCASGDDQSVKSKDDDEEGNEDDYMDSDTGSSMFDELLEQVRNDDPEVTELNINNSDVIKTDTLIHFAEGLRDNTHVKTFALANTRADDHVAFALAGTLRNNTTLTGINLDSNHLTGKGILAVIESLKHNATLTELRFHNQRHICGGKTEMEMTKVLRDNVSLLKLGYHFELAGPRMAMTNILSRNMDRQRQKRLEARLAKQATQTSPTPPSGEKKKAVLPEMHKRKGILQSHHVEKKESITARVSKFNNPSPPSKATPPKSSLGPLNSKAPGKKRGVTTESCLGAPAPPPPPVPVLDVQALRWSLTPVSQRQQDRVSGHGTERSSRDQLLDSIRNCNMNTLKKVRNKESLLA</sequence>
<feature type="compositionally biased region" description="Basic and acidic residues" evidence="8">
    <location>
        <begin position="80"/>
        <end position="92"/>
    </location>
</feature>
<dbReference type="Gene3D" id="3.80.10.10">
    <property type="entry name" value="Ribonuclease Inhibitor"/>
    <property type="match status" value="1"/>
</dbReference>
<dbReference type="GO" id="GO:0030239">
    <property type="term" value="P:myofibril assembly"/>
    <property type="evidence" value="ECO:0007669"/>
    <property type="project" value="TreeGrafter"/>
</dbReference>
<evidence type="ECO:0000313" key="10">
    <source>
        <dbReference type="Proteomes" id="UP001239994"/>
    </source>
</evidence>
<keyword evidence="5" id="KW-0206">Cytoskeleton</keyword>
<dbReference type="FunFam" id="3.80.10.10:FF:000078">
    <property type="entry name" value="Leiomodin 3"/>
    <property type="match status" value="1"/>
</dbReference>
<dbReference type="InterPro" id="IPR032675">
    <property type="entry name" value="LRR_dom_sf"/>
</dbReference>
<evidence type="ECO:0000256" key="6">
    <source>
        <dbReference type="ARBA" id="ARBA00037833"/>
    </source>
</evidence>
<feature type="compositionally biased region" description="Basic and acidic residues" evidence="8">
    <location>
        <begin position="111"/>
        <end position="183"/>
    </location>
</feature>
<protein>
    <recommendedName>
        <fullName evidence="7">Leiomodin-3</fullName>
    </recommendedName>
</protein>
<keyword evidence="3" id="KW-0963">Cytoplasm</keyword>
<dbReference type="GO" id="GO:0005865">
    <property type="term" value="C:striated muscle thin filament"/>
    <property type="evidence" value="ECO:0007669"/>
    <property type="project" value="TreeGrafter"/>
</dbReference>
<dbReference type="GO" id="GO:0007015">
    <property type="term" value="P:actin filament organization"/>
    <property type="evidence" value="ECO:0007669"/>
    <property type="project" value="TreeGrafter"/>
</dbReference>
<comment type="caution">
    <text evidence="9">The sequence shown here is derived from an EMBL/GenBank/DDBJ whole genome shotgun (WGS) entry which is preliminary data.</text>
</comment>
<proteinExistence type="inferred from homology"/>
<feature type="compositionally biased region" description="Basic and acidic residues" evidence="8">
    <location>
        <begin position="191"/>
        <end position="214"/>
    </location>
</feature>
<gene>
    <name evidence="9" type="ORF">P4O66_004698</name>
</gene>
<feature type="compositionally biased region" description="Basic and acidic residues" evidence="8">
    <location>
        <begin position="545"/>
        <end position="556"/>
    </location>
</feature>
<name>A0AAD9DZ26_9TELE</name>
<dbReference type="GO" id="GO:0006936">
    <property type="term" value="P:muscle contraction"/>
    <property type="evidence" value="ECO:0007669"/>
    <property type="project" value="TreeGrafter"/>
</dbReference>
<dbReference type="EMBL" id="JAROKS010000009">
    <property type="protein sequence ID" value="KAK1800940.1"/>
    <property type="molecule type" value="Genomic_DNA"/>
</dbReference>
<dbReference type="GO" id="GO:0031430">
    <property type="term" value="C:M band"/>
    <property type="evidence" value="ECO:0007669"/>
    <property type="project" value="UniProtKB-SubCell"/>
</dbReference>
<dbReference type="GO" id="GO:0051694">
    <property type="term" value="P:pointed-end actin filament capping"/>
    <property type="evidence" value="ECO:0007669"/>
    <property type="project" value="InterPro"/>
</dbReference>
<dbReference type="Proteomes" id="UP001239994">
    <property type="component" value="Unassembled WGS sequence"/>
</dbReference>
<feature type="region of interest" description="Disordered" evidence="8">
    <location>
        <begin position="665"/>
        <end position="689"/>
    </location>
</feature>
<feature type="region of interest" description="Disordered" evidence="8">
    <location>
        <begin position="38"/>
        <end position="57"/>
    </location>
</feature>
<evidence type="ECO:0000256" key="3">
    <source>
        <dbReference type="ARBA" id="ARBA00022490"/>
    </source>
</evidence>
<dbReference type="GO" id="GO:0005523">
    <property type="term" value="F:tropomyosin binding"/>
    <property type="evidence" value="ECO:0007669"/>
    <property type="project" value="InterPro"/>
</dbReference>
<feature type="region of interest" description="Disordered" evidence="8">
    <location>
        <begin position="80"/>
        <end position="387"/>
    </location>
</feature>
<dbReference type="AlphaFoldDB" id="A0AAD9DZ26"/>
<evidence type="ECO:0000256" key="8">
    <source>
        <dbReference type="SAM" id="MobiDB-lite"/>
    </source>
</evidence>
<accession>A0AAD9DZ26</accession>
<dbReference type="SUPFAM" id="SSF52047">
    <property type="entry name" value="RNI-like"/>
    <property type="match status" value="1"/>
</dbReference>
<feature type="compositionally biased region" description="Basic and acidic residues" evidence="8">
    <location>
        <begin position="307"/>
        <end position="345"/>
    </location>
</feature>
<dbReference type="Pfam" id="PF03250">
    <property type="entry name" value="Tropomodulin"/>
    <property type="match status" value="1"/>
</dbReference>
<dbReference type="PANTHER" id="PTHR10901:SF5">
    <property type="entry name" value="LEIOMODIN-1"/>
    <property type="match status" value="1"/>
</dbReference>
<feature type="compositionally biased region" description="Basic and acidic residues" evidence="8">
    <location>
        <begin position="670"/>
        <end position="687"/>
    </location>
</feature>
<feature type="compositionally biased region" description="Basic and acidic residues" evidence="8">
    <location>
        <begin position="282"/>
        <end position="297"/>
    </location>
</feature>
<evidence type="ECO:0000256" key="2">
    <source>
        <dbReference type="ARBA" id="ARBA00009345"/>
    </source>
</evidence>